<dbReference type="PANTHER" id="PTHR43401:SF2">
    <property type="entry name" value="L-THREONINE 3-DEHYDROGENASE"/>
    <property type="match status" value="1"/>
</dbReference>
<keyword evidence="3" id="KW-0560">Oxidoreductase</keyword>
<dbReference type="CDD" id="cd08234">
    <property type="entry name" value="threonine_DH_like"/>
    <property type="match status" value="1"/>
</dbReference>
<evidence type="ECO:0000256" key="3">
    <source>
        <dbReference type="ARBA" id="ARBA00023002"/>
    </source>
</evidence>
<dbReference type="Pfam" id="PF08240">
    <property type="entry name" value="ADH_N"/>
    <property type="match status" value="1"/>
</dbReference>
<dbReference type="Gene3D" id="3.40.50.720">
    <property type="entry name" value="NAD(P)-binding Rossmann-like Domain"/>
    <property type="match status" value="1"/>
</dbReference>
<dbReference type="EMBL" id="CP102290">
    <property type="protein sequence ID" value="UWP61108.1"/>
    <property type="molecule type" value="Genomic_DNA"/>
</dbReference>
<dbReference type="InterPro" id="IPR020843">
    <property type="entry name" value="ER"/>
</dbReference>
<dbReference type="SUPFAM" id="SSF51735">
    <property type="entry name" value="NAD(P)-binding Rossmann-fold domains"/>
    <property type="match status" value="1"/>
</dbReference>
<sequence length="337" mass="35876">MRAAVFYGNKEIRVEDRAVRPLKPDEILIDVKAAGICGTDIHLYNGFGGATDCEPPIVLGHELAGVVSQVGSAVKNFKIGDRVCVDPNVMCGGCEMCRKGDVQFCENMYATGVNYDGGFEEQCIVLEKQAFLLSDSVSFEAGAMCEPLACALHGFDISNVKLGSQVLIIGGGTIGMIMLQLCKNAGAARIAVSEPDISKHALALDLGADCVTDPIHQDVEQALKDAGVTHLDVVIECVGRPGTMEDAVRLAGRGATVMLFGLGTSEDVMKLAPFELFRKELTIKTSYVNPLTQGRSVALLNAGMIELDRLVVEIIPLEKLEAALQAPSQAGKVIVRP</sequence>
<dbReference type="Gene3D" id="3.90.180.10">
    <property type="entry name" value="Medium-chain alcohol dehydrogenases, catalytic domain"/>
    <property type="match status" value="1"/>
</dbReference>
<evidence type="ECO:0000256" key="2">
    <source>
        <dbReference type="ARBA" id="ARBA00022833"/>
    </source>
</evidence>
<evidence type="ECO:0000256" key="4">
    <source>
        <dbReference type="RuleBase" id="RU361277"/>
    </source>
</evidence>
<gene>
    <name evidence="6" type="ORF">NQ502_08785</name>
</gene>
<comment type="similarity">
    <text evidence="4">Belongs to the zinc-containing alcohol dehydrogenase family.</text>
</comment>
<dbReference type="InterPro" id="IPR013149">
    <property type="entry name" value="ADH-like_C"/>
</dbReference>
<dbReference type="InterPro" id="IPR013154">
    <property type="entry name" value="ADH-like_N"/>
</dbReference>
<evidence type="ECO:0000256" key="1">
    <source>
        <dbReference type="ARBA" id="ARBA00022723"/>
    </source>
</evidence>
<dbReference type="SMART" id="SM00829">
    <property type="entry name" value="PKS_ER"/>
    <property type="match status" value="1"/>
</dbReference>
<dbReference type="InterPro" id="IPR011032">
    <property type="entry name" value="GroES-like_sf"/>
</dbReference>
<dbReference type="RefSeq" id="WP_028528294.1">
    <property type="nucleotide sequence ID" value="NZ_CABLBR010000009.1"/>
</dbReference>
<protein>
    <submittedName>
        <fullName evidence="6">Zinc-dependent alcohol dehydrogenase family protein</fullName>
    </submittedName>
</protein>
<keyword evidence="7" id="KW-1185">Reference proteome</keyword>
<keyword evidence="1 4" id="KW-0479">Metal-binding</keyword>
<evidence type="ECO:0000313" key="6">
    <source>
        <dbReference type="EMBL" id="UWP61108.1"/>
    </source>
</evidence>
<name>A0ABY5VLS9_9FIRM</name>
<dbReference type="PROSITE" id="PS00059">
    <property type="entry name" value="ADH_ZINC"/>
    <property type="match status" value="1"/>
</dbReference>
<reference evidence="6" key="1">
    <citation type="journal article" date="2022" name="Cell">
        <title>Design, construction, and in vivo augmentation of a complex gut microbiome.</title>
        <authorList>
            <person name="Cheng A.G."/>
            <person name="Ho P.Y."/>
            <person name="Aranda-Diaz A."/>
            <person name="Jain S."/>
            <person name="Yu F.B."/>
            <person name="Meng X."/>
            <person name="Wang M."/>
            <person name="Iakiviak M."/>
            <person name="Nagashima K."/>
            <person name="Zhao A."/>
            <person name="Murugkar P."/>
            <person name="Patil A."/>
            <person name="Atabakhsh K."/>
            <person name="Weakley A."/>
            <person name="Yan J."/>
            <person name="Brumbaugh A.R."/>
            <person name="Higginbottom S."/>
            <person name="Dimas A."/>
            <person name="Shiver A.L."/>
            <person name="Deutschbauer A."/>
            <person name="Neff N."/>
            <person name="Sonnenburg J.L."/>
            <person name="Huang K.C."/>
            <person name="Fischbach M.A."/>
        </authorList>
    </citation>
    <scope>NUCLEOTIDE SEQUENCE</scope>
    <source>
        <strain evidence="6">DSM 19829</strain>
    </source>
</reference>
<dbReference type="Pfam" id="PF00107">
    <property type="entry name" value="ADH_zinc_N"/>
    <property type="match status" value="1"/>
</dbReference>
<accession>A0ABY5VLS9</accession>
<evidence type="ECO:0000313" key="7">
    <source>
        <dbReference type="Proteomes" id="UP001060164"/>
    </source>
</evidence>
<dbReference type="InterPro" id="IPR036291">
    <property type="entry name" value="NAD(P)-bd_dom_sf"/>
</dbReference>
<feature type="domain" description="Enoyl reductase (ER)" evidence="5">
    <location>
        <begin position="8"/>
        <end position="335"/>
    </location>
</feature>
<dbReference type="InterPro" id="IPR050129">
    <property type="entry name" value="Zn_alcohol_dh"/>
</dbReference>
<evidence type="ECO:0000259" key="5">
    <source>
        <dbReference type="SMART" id="SM00829"/>
    </source>
</evidence>
<comment type="cofactor">
    <cofactor evidence="4">
        <name>Zn(2+)</name>
        <dbReference type="ChEBI" id="CHEBI:29105"/>
    </cofactor>
</comment>
<dbReference type="Proteomes" id="UP001060164">
    <property type="component" value="Chromosome"/>
</dbReference>
<organism evidence="6 7">
    <name type="scientific">Ruminococcus gauvreauii</name>
    <dbReference type="NCBI Taxonomy" id="438033"/>
    <lineage>
        <taxon>Bacteria</taxon>
        <taxon>Bacillati</taxon>
        <taxon>Bacillota</taxon>
        <taxon>Clostridia</taxon>
        <taxon>Eubacteriales</taxon>
        <taxon>Oscillospiraceae</taxon>
        <taxon>Ruminococcus</taxon>
    </lineage>
</organism>
<proteinExistence type="inferred from homology"/>
<dbReference type="InterPro" id="IPR002328">
    <property type="entry name" value="ADH_Zn_CS"/>
</dbReference>
<dbReference type="SUPFAM" id="SSF50129">
    <property type="entry name" value="GroES-like"/>
    <property type="match status" value="1"/>
</dbReference>
<keyword evidence="2 4" id="KW-0862">Zinc</keyword>
<dbReference type="PANTHER" id="PTHR43401">
    <property type="entry name" value="L-THREONINE 3-DEHYDROGENASE"/>
    <property type="match status" value="1"/>
</dbReference>